<dbReference type="InterPro" id="IPR015797">
    <property type="entry name" value="NUDIX_hydrolase-like_dom_sf"/>
</dbReference>
<sequence>MMVPTVRVHVLLSHPGSGDVLLVADGFGGWRPPGTRLRVGECVGSAARRALLARTGVRADASVVVGVDSAADGLHLVCDAGAPDGAPEAIAAGAAAPWGWARPGHLGLYLAPEVARRTRVALAVAEGERCEVRALRAGSV</sequence>
<comment type="caution">
    <text evidence="2">The sequence shown here is derived from an EMBL/GenBank/DDBJ whole genome shotgun (WGS) entry which is preliminary data.</text>
</comment>
<dbReference type="Proteomes" id="UP000517765">
    <property type="component" value="Unassembled WGS sequence"/>
</dbReference>
<dbReference type="EMBL" id="VJYK02000062">
    <property type="protein sequence ID" value="MQS01913.1"/>
    <property type="molecule type" value="Genomic_DNA"/>
</dbReference>
<reference evidence="2 3" key="1">
    <citation type="submission" date="2019-10" db="EMBL/GenBank/DDBJ databases">
        <title>Streptomyces sp. nov., a novel actinobacterium isolated from alkaline environment.</title>
        <authorList>
            <person name="Golinska P."/>
        </authorList>
    </citation>
    <scope>NUCLEOTIDE SEQUENCE [LARGE SCALE GENOMIC DNA]</scope>
    <source>
        <strain evidence="2 3">OF1</strain>
    </source>
</reference>
<protein>
    <submittedName>
        <fullName evidence="2">Uncharacterized protein</fullName>
    </submittedName>
</protein>
<reference evidence="4" key="2">
    <citation type="submission" date="2020-05" db="EMBL/GenBank/DDBJ databases">
        <title>Classification of alakaliphilic streptomycetes isolated from an alkaline soil next to Lonar Crater, India and a proposal for the recognition of Streptomyces alkaliterrae sp. nov.</title>
        <authorList>
            <person name="Golinska P."/>
        </authorList>
    </citation>
    <scope>NUCLEOTIDE SEQUENCE [LARGE SCALE GENOMIC DNA]</scope>
    <source>
        <strain evidence="4">OF8</strain>
    </source>
</reference>
<evidence type="ECO:0000313" key="1">
    <source>
        <dbReference type="EMBL" id="MBB1260255.1"/>
    </source>
</evidence>
<dbReference type="EMBL" id="JABJXA010000087">
    <property type="protein sequence ID" value="MBB1260255.1"/>
    <property type="molecule type" value="Genomic_DNA"/>
</dbReference>
<evidence type="ECO:0000313" key="3">
    <source>
        <dbReference type="Proteomes" id="UP000320857"/>
    </source>
</evidence>
<dbReference type="SUPFAM" id="SSF55811">
    <property type="entry name" value="Nudix"/>
    <property type="match status" value="1"/>
</dbReference>
<evidence type="ECO:0000313" key="4">
    <source>
        <dbReference type="Proteomes" id="UP000517765"/>
    </source>
</evidence>
<dbReference type="AlphaFoldDB" id="A0A5P0YNI5"/>
<dbReference type="RefSeq" id="WP_143647382.1">
    <property type="nucleotide sequence ID" value="NZ_JABJXA010000087.1"/>
</dbReference>
<dbReference type="Gene3D" id="3.90.79.10">
    <property type="entry name" value="Nucleoside Triphosphate Pyrophosphohydrolase"/>
    <property type="match status" value="1"/>
</dbReference>
<keyword evidence="3" id="KW-1185">Reference proteome</keyword>
<reference evidence="1" key="3">
    <citation type="journal article" name="Syst. Appl. Microbiol.">
        <title>Streptomyces alkaliterrae sp. nov., isolated from an alkaline soil, and emended descriptions of Streptomyces alkaliphilus, Streptomyces calidiresistens and Streptomyces durbertensis.</title>
        <authorList>
            <person name="Swiecimska M."/>
            <person name="Golinska P."/>
            <person name="Nouioui I."/>
            <person name="Wypij M."/>
            <person name="Rai M."/>
            <person name="Sangal V."/>
            <person name="Goodfellow M."/>
        </authorList>
    </citation>
    <scope>NUCLEOTIDE SEQUENCE</scope>
    <source>
        <strain evidence="1">OF8</strain>
    </source>
</reference>
<evidence type="ECO:0000313" key="2">
    <source>
        <dbReference type="EMBL" id="MQS01913.1"/>
    </source>
</evidence>
<organism evidence="2 3">
    <name type="scientific">Streptomyces alkaliterrae</name>
    <dbReference type="NCBI Taxonomy" id="2213162"/>
    <lineage>
        <taxon>Bacteria</taxon>
        <taxon>Bacillati</taxon>
        <taxon>Actinomycetota</taxon>
        <taxon>Actinomycetes</taxon>
        <taxon>Kitasatosporales</taxon>
        <taxon>Streptomycetaceae</taxon>
        <taxon>Streptomyces</taxon>
    </lineage>
</organism>
<dbReference type="Proteomes" id="UP000320857">
    <property type="component" value="Unassembled WGS sequence"/>
</dbReference>
<gene>
    <name evidence="2" type="ORF">FNX44_008510</name>
    <name evidence="1" type="ORF">H3147_15640</name>
</gene>
<proteinExistence type="predicted"/>
<name>A0A5P0YNI5_9ACTN</name>
<accession>A0A5P0YNI5</accession>